<keyword evidence="1" id="KW-0805">Transcription regulation</keyword>
<dbReference type="InterPro" id="IPR005471">
    <property type="entry name" value="Tscrpt_reg_IclR_N"/>
</dbReference>
<dbReference type="PROSITE" id="PS51077">
    <property type="entry name" value="HTH_ICLR"/>
    <property type="match status" value="1"/>
</dbReference>
<feature type="domain" description="IclR-ED" evidence="5">
    <location>
        <begin position="71"/>
        <end position="249"/>
    </location>
</feature>
<organism evidence="6 7">
    <name type="scientific">Tenggerimyces flavus</name>
    <dbReference type="NCBI Taxonomy" id="1708749"/>
    <lineage>
        <taxon>Bacteria</taxon>
        <taxon>Bacillati</taxon>
        <taxon>Actinomycetota</taxon>
        <taxon>Actinomycetes</taxon>
        <taxon>Propionibacteriales</taxon>
        <taxon>Nocardioidaceae</taxon>
        <taxon>Tenggerimyces</taxon>
    </lineage>
</organism>
<accession>A0ABV7YCV5</accession>
<sequence>MSDEIPEDFVRSVSRALRILEVVGREPGLPVKAVARRVQLNISTTYHLIRTLAYEGYVVRLPNGCYELGQELPRRFHELVGSLARPRRSSEVLRHLQAVTGLSAYLGRFRDGRVVIAEVVEGGGSPYLEDFEVGLEISAHATAVGKALLASMPRPARRAYLADQGLRPFTANTLTDLVAIESELSSLRADAPVIEHGEFRDNVSCAAGLVTRSEPDDPYWAVVISVWGDDVRPEICTELMRAARDLATA</sequence>
<evidence type="ECO:0000259" key="4">
    <source>
        <dbReference type="PROSITE" id="PS51077"/>
    </source>
</evidence>
<dbReference type="RefSeq" id="WP_205118911.1">
    <property type="nucleotide sequence ID" value="NZ_JAFBCM010000001.1"/>
</dbReference>
<dbReference type="Gene3D" id="3.30.450.40">
    <property type="match status" value="1"/>
</dbReference>
<dbReference type="SMART" id="SM00346">
    <property type="entry name" value="HTH_ICLR"/>
    <property type="match status" value="1"/>
</dbReference>
<proteinExistence type="predicted"/>
<evidence type="ECO:0000259" key="5">
    <source>
        <dbReference type="PROSITE" id="PS51078"/>
    </source>
</evidence>
<evidence type="ECO:0000313" key="7">
    <source>
        <dbReference type="Proteomes" id="UP001595699"/>
    </source>
</evidence>
<dbReference type="EMBL" id="JBHRZH010000015">
    <property type="protein sequence ID" value="MFC3762634.1"/>
    <property type="molecule type" value="Genomic_DNA"/>
</dbReference>
<evidence type="ECO:0000256" key="3">
    <source>
        <dbReference type="ARBA" id="ARBA00023163"/>
    </source>
</evidence>
<dbReference type="SUPFAM" id="SSF55781">
    <property type="entry name" value="GAF domain-like"/>
    <property type="match status" value="1"/>
</dbReference>
<dbReference type="InterPro" id="IPR014757">
    <property type="entry name" value="Tscrpt_reg_IclR_C"/>
</dbReference>
<reference evidence="7" key="1">
    <citation type="journal article" date="2019" name="Int. J. Syst. Evol. Microbiol.">
        <title>The Global Catalogue of Microorganisms (GCM) 10K type strain sequencing project: providing services to taxonomists for standard genome sequencing and annotation.</title>
        <authorList>
            <consortium name="The Broad Institute Genomics Platform"/>
            <consortium name="The Broad Institute Genome Sequencing Center for Infectious Disease"/>
            <person name="Wu L."/>
            <person name="Ma J."/>
        </authorList>
    </citation>
    <scope>NUCLEOTIDE SEQUENCE [LARGE SCALE GENOMIC DNA]</scope>
    <source>
        <strain evidence="7">CGMCC 4.7241</strain>
    </source>
</reference>
<dbReference type="InterPro" id="IPR036388">
    <property type="entry name" value="WH-like_DNA-bd_sf"/>
</dbReference>
<keyword evidence="7" id="KW-1185">Reference proteome</keyword>
<keyword evidence="3" id="KW-0804">Transcription</keyword>
<name>A0ABV7YCV5_9ACTN</name>
<dbReference type="InterPro" id="IPR029016">
    <property type="entry name" value="GAF-like_dom_sf"/>
</dbReference>
<evidence type="ECO:0000256" key="1">
    <source>
        <dbReference type="ARBA" id="ARBA00023015"/>
    </source>
</evidence>
<comment type="caution">
    <text evidence="6">The sequence shown here is derived from an EMBL/GenBank/DDBJ whole genome shotgun (WGS) entry which is preliminary data.</text>
</comment>
<dbReference type="Pfam" id="PF09339">
    <property type="entry name" value="HTH_IclR"/>
    <property type="match status" value="1"/>
</dbReference>
<evidence type="ECO:0000313" key="6">
    <source>
        <dbReference type="EMBL" id="MFC3762634.1"/>
    </source>
</evidence>
<dbReference type="SUPFAM" id="SSF46785">
    <property type="entry name" value="Winged helix' DNA-binding domain"/>
    <property type="match status" value="1"/>
</dbReference>
<dbReference type="Gene3D" id="1.10.10.10">
    <property type="entry name" value="Winged helix-like DNA-binding domain superfamily/Winged helix DNA-binding domain"/>
    <property type="match status" value="1"/>
</dbReference>
<keyword evidence="2" id="KW-0238">DNA-binding</keyword>
<feature type="domain" description="HTH iclR-type" evidence="4">
    <location>
        <begin position="10"/>
        <end position="70"/>
    </location>
</feature>
<dbReference type="Proteomes" id="UP001595699">
    <property type="component" value="Unassembled WGS sequence"/>
</dbReference>
<gene>
    <name evidence="6" type="ORF">ACFOUW_17455</name>
</gene>
<evidence type="ECO:0000256" key="2">
    <source>
        <dbReference type="ARBA" id="ARBA00023125"/>
    </source>
</evidence>
<dbReference type="PANTHER" id="PTHR30136">
    <property type="entry name" value="HELIX-TURN-HELIX TRANSCRIPTIONAL REGULATOR, ICLR FAMILY"/>
    <property type="match status" value="1"/>
</dbReference>
<dbReference type="PROSITE" id="PS51078">
    <property type="entry name" value="ICLR_ED"/>
    <property type="match status" value="1"/>
</dbReference>
<dbReference type="InterPro" id="IPR050707">
    <property type="entry name" value="HTH_MetabolicPath_Reg"/>
</dbReference>
<dbReference type="PANTHER" id="PTHR30136:SF24">
    <property type="entry name" value="HTH-TYPE TRANSCRIPTIONAL REPRESSOR ALLR"/>
    <property type="match status" value="1"/>
</dbReference>
<dbReference type="InterPro" id="IPR036390">
    <property type="entry name" value="WH_DNA-bd_sf"/>
</dbReference>
<dbReference type="Pfam" id="PF01614">
    <property type="entry name" value="IclR_C"/>
    <property type="match status" value="1"/>
</dbReference>
<protein>
    <submittedName>
        <fullName evidence="6">IclR family transcriptional regulator</fullName>
    </submittedName>
</protein>